<dbReference type="PANTHER" id="PTHR12537:SF12">
    <property type="entry name" value="MATERNAL PROTEIN PUMILIO"/>
    <property type="match status" value="1"/>
</dbReference>
<dbReference type="PROSITE" id="PS50302">
    <property type="entry name" value="PUM"/>
    <property type="match status" value="4"/>
</dbReference>
<reference evidence="4" key="1">
    <citation type="submission" date="2018-09" db="EMBL/GenBank/DDBJ databases">
        <title>whole genome sequence of T. equiperdum IVM-t1 strain.</title>
        <authorList>
            <person name="Suganuma K."/>
        </authorList>
    </citation>
    <scope>NUCLEOTIDE SEQUENCE [LARGE SCALE GENOMIC DNA]</scope>
    <source>
        <strain evidence="4">IVM-t1</strain>
    </source>
</reference>
<feature type="repeat" description="Pumilio" evidence="2">
    <location>
        <begin position="81"/>
        <end position="116"/>
    </location>
</feature>
<dbReference type="SUPFAM" id="SSF48371">
    <property type="entry name" value="ARM repeat"/>
    <property type="match status" value="2"/>
</dbReference>
<dbReference type="GO" id="GO:0010608">
    <property type="term" value="P:post-transcriptional regulation of gene expression"/>
    <property type="evidence" value="ECO:0007669"/>
    <property type="project" value="TreeGrafter"/>
</dbReference>
<feature type="repeat" description="Pumilio" evidence="2">
    <location>
        <begin position="440"/>
        <end position="475"/>
    </location>
</feature>
<evidence type="ECO:0000313" key="4">
    <source>
        <dbReference type="EMBL" id="RHW68076.1"/>
    </source>
</evidence>
<name>A0A3L6KW10_9TRYP</name>
<evidence type="ECO:0000256" key="3">
    <source>
        <dbReference type="SAM" id="MobiDB-lite"/>
    </source>
</evidence>
<evidence type="ECO:0000256" key="1">
    <source>
        <dbReference type="ARBA" id="ARBA00022737"/>
    </source>
</evidence>
<sequence length="704" mass="78709">MPKMRLDFLKNVSQRLATGRSMPLHQVEAALLYGKPAQRAKIVQKILPNVYALSLNKSTHYLLNTLLDKCDGLIRVQVLYQLRRKLVDLSRSNVGNIIVREMLEKLPAKQKKEIAEVFVLSAEEDEFKRLCTHRIGNYVAQKIIEYPSSCQVVEERFLPYLGQLALHEFGQRVVAKYVGVTSDGWKQVCKALFGLDDDVTLKKGKTGDDTLQERISQVIKTTNDNMTLSALLKHPLVPSRVKDALCAHLSEYASEYLNPQSVCTGAPKGEKVAEDDEFAAPEFGDLPLTKASRGHDQGSPRHLHLYVTVFEYGDFAQRKELWDCIMAAPGLVEHIVSHKFVINVAVAAFKSYPESQDALWNALVGNEGRDVVEVSQDPVGTMLLRAAMEVDNKRFTAAHRRHLAESALTLSQDPVSSPVIQKLLECSRSDEAVTFLIFESIKGEVQQLVLHSSASYVIQVMLQHGSLKLRGMLVEELIGAFLDMRNVLSYAQGSRVMQKLLAYASDEVVARVAGDFIAASQAEGNKKDDEARGDGRDETGEEQDVGVGGRRLSRKKIREMNRNKHYGVDSHALVSYSLHSHACYVVQALLRECTSRGLDTQRKHLMNELKPFVFELSISPWAGRIVLETMQQCGSAQLKEAMSNVVFLKVETWLTGAGEKEKGQGTGLNPTLRQTLRRTRKEDRNGSESTHESPARKRPFKTAE</sequence>
<proteinExistence type="predicted"/>
<dbReference type="Gene3D" id="1.25.10.10">
    <property type="entry name" value="Leucine-rich Repeat Variant"/>
    <property type="match status" value="3"/>
</dbReference>
<feature type="repeat" description="Pumilio" evidence="2">
    <location>
        <begin position="402"/>
        <end position="439"/>
    </location>
</feature>
<evidence type="ECO:0000256" key="2">
    <source>
        <dbReference type="PROSITE-ProRule" id="PRU00317"/>
    </source>
</evidence>
<dbReference type="SMART" id="SM00025">
    <property type="entry name" value="Pumilio"/>
    <property type="match status" value="6"/>
</dbReference>
<organism evidence="4">
    <name type="scientific">Trypanosoma brucei equiperdum</name>
    <dbReference type="NCBI Taxonomy" id="630700"/>
    <lineage>
        <taxon>Eukaryota</taxon>
        <taxon>Discoba</taxon>
        <taxon>Euglenozoa</taxon>
        <taxon>Kinetoplastea</taxon>
        <taxon>Metakinetoplastina</taxon>
        <taxon>Trypanosomatida</taxon>
        <taxon>Trypanosomatidae</taxon>
        <taxon>Trypanosoma</taxon>
    </lineage>
</organism>
<dbReference type="GO" id="GO:0005737">
    <property type="term" value="C:cytoplasm"/>
    <property type="evidence" value="ECO:0007669"/>
    <property type="project" value="TreeGrafter"/>
</dbReference>
<accession>A0A3L6KW10</accession>
<feature type="compositionally biased region" description="Basic and acidic residues" evidence="3">
    <location>
        <begin position="524"/>
        <end position="538"/>
    </location>
</feature>
<dbReference type="InterPro" id="IPR016024">
    <property type="entry name" value="ARM-type_fold"/>
</dbReference>
<dbReference type="GO" id="GO:0003729">
    <property type="term" value="F:mRNA binding"/>
    <property type="evidence" value="ECO:0007669"/>
    <property type="project" value="TreeGrafter"/>
</dbReference>
<keyword evidence="1" id="KW-0677">Repeat</keyword>
<dbReference type="PANTHER" id="PTHR12537">
    <property type="entry name" value="RNA BINDING PROTEIN PUMILIO-RELATED"/>
    <property type="match status" value="1"/>
</dbReference>
<protein>
    <submittedName>
        <fullName evidence="4">Pumilio/PUF RNA binding protein 7</fullName>
    </submittedName>
</protein>
<dbReference type="FunFam" id="1.25.10.10:FF:001990">
    <property type="entry name" value="Putative pumilio/PUF RNA binding protein 7"/>
    <property type="match status" value="1"/>
</dbReference>
<comment type="caution">
    <text evidence="4">The sequence shown here is derived from an EMBL/GenBank/DDBJ whole genome shotgun (WGS) entry which is preliminary data.</text>
</comment>
<dbReference type="InterPro" id="IPR011989">
    <property type="entry name" value="ARM-like"/>
</dbReference>
<gene>
    <name evidence="4" type="primary">PUF7</name>
    <name evidence="4" type="ORF">DPX39_110128500</name>
</gene>
<dbReference type="FunFam" id="1.25.10.10:FF:001987">
    <property type="entry name" value="Putative pumilio/PUF RNA binding protein 7"/>
    <property type="match status" value="1"/>
</dbReference>
<feature type="repeat" description="Pumilio" evidence="2">
    <location>
        <begin position="121"/>
        <end position="159"/>
    </location>
</feature>
<dbReference type="Proteomes" id="UP000266743">
    <property type="component" value="Chromosome 11"/>
</dbReference>
<dbReference type="Pfam" id="PF22493">
    <property type="entry name" value="PUF_NOP9"/>
    <property type="match status" value="1"/>
</dbReference>
<feature type="compositionally biased region" description="Basic and acidic residues" evidence="3">
    <location>
        <begin position="680"/>
        <end position="704"/>
    </location>
</feature>
<feature type="region of interest" description="Disordered" evidence="3">
    <location>
        <begin position="659"/>
        <end position="704"/>
    </location>
</feature>
<dbReference type="InterPro" id="IPR001313">
    <property type="entry name" value="Pumilio_RNA-bd_rpt"/>
</dbReference>
<dbReference type="Pfam" id="PF00806">
    <property type="entry name" value="PUF"/>
    <property type="match status" value="1"/>
</dbReference>
<feature type="region of interest" description="Disordered" evidence="3">
    <location>
        <begin position="523"/>
        <end position="552"/>
    </location>
</feature>
<dbReference type="EMBL" id="QSBY01000011">
    <property type="protein sequence ID" value="RHW68076.1"/>
    <property type="molecule type" value="Genomic_DNA"/>
</dbReference>
<dbReference type="AlphaFoldDB" id="A0A3L6KW10"/>